<evidence type="ECO:0000256" key="1">
    <source>
        <dbReference type="ARBA" id="ARBA00004651"/>
    </source>
</evidence>
<dbReference type="Pfam" id="PF13567">
    <property type="entry name" value="DUF4131"/>
    <property type="match status" value="1"/>
</dbReference>
<feature type="transmembrane region" description="Helical" evidence="6">
    <location>
        <begin position="438"/>
        <end position="461"/>
    </location>
</feature>
<dbReference type="GO" id="GO:0030420">
    <property type="term" value="P:establishment of competence for transformation"/>
    <property type="evidence" value="ECO:0007669"/>
    <property type="project" value="InterPro"/>
</dbReference>
<evidence type="ECO:0000259" key="7">
    <source>
        <dbReference type="SMART" id="SM00849"/>
    </source>
</evidence>
<evidence type="ECO:0000313" key="8">
    <source>
        <dbReference type="EMBL" id="SBT05261.1"/>
    </source>
</evidence>
<feature type="domain" description="Metallo-beta-lactamase" evidence="7">
    <location>
        <begin position="548"/>
        <end position="710"/>
    </location>
</feature>
<dbReference type="InterPro" id="IPR035681">
    <property type="entry name" value="ComA-like_MBL"/>
</dbReference>
<dbReference type="InterPro" id="IPR052159">
    <property type="entry name" value="Competence_DNA_uptake"/>
</dbReference>
<evidence type="ECO:0000313" key="9">
    <source>
        <dbReference type="Proteomes" id="UP000199600"/>
    </source>
</evidence>
<dbReference type="SMART" id="SM00849">
    <property type="entry name" value="Lactamase_B"/>
    <property type="match status" value="1"/>
</dbReference>
<dbReference type="Gene3D" id="3.60.15.10">
    <property type="entry name" value="Ribonuclease Z/Hydroxyacylglutathione hydrolase-like"/>
    <property type="match status" value="1"/>
</dbReference>
<dbReference type="NCBIfam" id="TIGR00360">
    <property type="entry name" value="ComEC_N-term"/>
    <property type="match status" value="1"/>
</dbReference>
<reference evidence="8 9" key="1">
    <citation type="submission" date="2016-06" db="EMBL/GenBank/DDBJ databases">
        <authorList>
            <person name="Kjaerup R.B."/>
            <person name="Dalgaard T.S."/>
            <person name="Juul-Madsen H.R."/>
        </authorList>
    </citation>
    <scope>NUCLEOTIDE SEQUENCE [LARGE SCALE GENOMIC DNA]</scope>
    <source>
        <strain evidence="8">2</strain>
    </source>
</reference>
<sequence length="788" mass="87328">MRSIIIAFACGIGLLQLQGNLPGADVIGALAALALLGLFLVVRREHWAFRLLALFCCVLLGFVWAGWRAQQRLADQLPIAWEVKDIQVTGVIAALPQRFERGERFEFDVESVHTKGGVVPGRIMLSWYHAWDELDGSREGIEVSAASEAGEAREARAIHPGERWRFTVRLKRPHGTANPHGFDYEAWLLERNIRATGTIRLRGEARRLDAFVPSPGYAVERLRDIIRSRFLAAMPDAPYLGILIALTVGDQRSIPNEQWTVFNRTGVTHLMSISGLHVTMVAALFAALVNWLWRRSERLTLYLPSQKAVVVAGWLAAFAYSLLAGFEVPAQRTLYMLSVVALALWSGRNLGVSRTLLLALLVVLLLDPWAVLATGFWLSFGAVALLLLVGTARIGEVPGWNATLARWGVAQWAVTLGSMPLLLLFFHQFSLVSPLANALAIPFVSFIITPLALSFAVLPWMPLLHLDHWLLSHLMVWLEWLADWPMWQQAALPLWVTLVAVAGIVWLLLPRGFPARWLGLCLLMPALFWPPPRPGIGEAWVDVLDVGQGLAVVVRTTGHTLLYDTGPLYSANSNAGQRIVLPYLRASGVGQLDTLIVSHRDKDHAGGVAAVREAVPIARLLTSMSMLGGEPCIAGQSWEWDGVHFFILHPVSTDYQINSRKTNNMSCVLRIASAEGSVLLTADIEADDERTLIARSPSLLPSDVLLAPHHGSSNASTPEFIAAVGARDVIFSAGYRNPFKHPRPEVLERYSTNRQWRTDRDGAVRIVLGESTEVSAWRKERQRYWQLQ</sequence>
<dbReference type="Pfam" id="PF00753">
    <property type="entry name" value="Lactamase_B"/>
    <property type="match status" value="1"/>
</dbReference>
<gene>
    <name evidence="8" type="ORF">PROAA_1480007</name>
</gene>
<keyword evidence="9" id="KW-1185">Reference proteome</keyword>
<dbReference type="InterPro" id="IPR025405">
    <property type="entry name" value="DUF4131"/>
</dbReference>
<keyword evidence="2" id="KW-1003">Cell membrane</keyword>
<proteinExistence type="predicted"/>
<name>A0A1A8XKQ3_9RHOO</name>
<feature type="transmembrane region" description="Helical" evidence="6">
    <location>
        <begin position="490"/>
        <end position="509"/>
    </location>
</feature>
<dbReference type="AlphaFoldDB" id="A0A1A8XKQ3"/>
<evidence type="ECO:0000256" key="6">
    <source>
        <dbReference type="SAM" id="Phobius"/>
    </source>
</evidence>
<accession>A0A1A8XKQ3</accession>
<dbReference type="InterPro" id="IPR004797">
    <property type="entry name" value="Competence_ComEC/Rec2"/>
</dbReference>
<feature type="transmembrane region" description="Helical" evidence="6">
    <location>
        <begin position="230"/>
        <end position="249"/>
    </location>
</feature>
<dbReference type="CDD" id="cd07731">
    <property type="entry name" value="ComA-like_MBL-fold"/>
    <property type="match status" value="1"/>
</dbReference>
<evidence type="ECO:0000256" key="2">
    <source>
        <dbReference type="ARBA" id="ARBA00022475"/>
    </source>
</evidence>
<evidence type="ECO:0000256" key="3">
    <source>
        <dbReference type="ARBA" id="ARBA00022692"/>
    </source>
</evidence>
<dbReference type="Pfam" id="PF03772">
    <property type="entry name" value="Competence"/>
    <property type="match status" value="1"/>
</dbReference>
<keyword evidence="3 6" id="KW-0812">Transmembrane</keyword>
<comment type="subcellular location">
    <subcellularLocation>
        <location evidence="1">Cell membrane</location>
        <topology evidence="1">Multi-pass membrane protein</topology>
    </subcellularLocation>
</comment>
<protein>
    <submittedName>
        <fullName evidence="8">DNA internalization-related competence protein ComEC/Rec2</fullName>
    </submittedName>
</protein>
<dbReference type="RefSeq" id="WP_186410103.1">
    <property type="nucleotide sequence ID" value="NZ_FLQY01000055.1"/>
</dbReference>
<feature type="transmembrane region" description="Helical" evidence="6">
    <location>
        <begin position="269"/>
        <end position="293"/>
    </location>
</feature>
<evidence type="ECO:0000256" key="5">
    <source>
        <dbReference type="ARBA" id="ARBA00023136"/>
    </source>
</evidence>
<dbReference type="PANTHER" id="PTHR30619:SF1">
    <property type="entry name" value="RECOMBINATION PROTEIN 2"/>
    <property type="match status" value="1"/>
</dbReference>
<keyword evidence="4 6" id="KW-1133">Transmembrane helix</keyword>
<dbReference type="GO" id="GO:0005886">
    <property type="term" value="C:plasma membrane"/>
    <property type="evidence" value="ECO:0007669"/>
    <property type="project" value="UniProtKB-SubCell"/>
</dbReference>
<feature type="transmembrane region" description="Helical" evidence="6">
    <location>
        <begin position="409"/>
        <end position="426"/>
    </location>
</feature>
<dbReference type="NCBIfam" id="TIGR00361">
    <property type="entry name" value="ComEC_Rec2"/>
    <property type="match status" value="1"/>
</dbReference>
<dbReference type="Proteomes" id="UP000199600">
    <property type="component" value="Unassembled WGS sequence"/>
</dbReference>
<organism evidence="8 9">
    <name type="scientific">Candidatus Propionivibrio aalborgensis</name>
    <dbReference type="NCBI Taxonomy" id="1860101"/>
    <lineage>
        <taxon>Bacteria</taxon>
        <taxon>Pseudomonadati</taxon>
        <taxon>Pseudomonadota</taxon>
        <taxon>Betaproteobacteria</taxon>
        <taxon>Rhodocyclales</taxon>
        <taxon>Rhodocyclaceae</taxon>
        <taxon>Propionivibrio</taxon>
    </lineage>
</organism>
<dbReference type="SUPFAM" id="SSF56281">
    <property type="entry name" value="Metallo-hydrolase/oxidoreductase"/>
    <property type="match status" value="1"/>
</dbReference>
<dbReference type="InterPro" id="IPR036866">
    <property type="entry name" value="RibonucZ/Hydroxyglut_hydro"/>
</dbReference>
<dbReference type="InterPro" id="IPR004477">
    <property type="entry name" value="ComEC_N"/>
</dbReference>
<dbReference type="PANTHER" id="PTHR30619">
    <property type="entry name" value="DNA INTERNALIZATION/COMPETENCE PROTEIN COMEC/REC2"/>
    <property type="match status" value="1"/>
</dbReference>
<evidence type="ECO:0000256" key="4">
    <source>
        <dbReference type="ARBA" id="ARBA00022989"/>
    </source>
</evidence>
<feature type="transmembrane region" description="Helical" evidence="6">
    <location>
        <begin position="357"/>
        <end position="389"/>
    </location>
</feature>
<dbReference type="EMBL" id="FLQY01000055">
    <property type="protein sequence ID" value="SBT05261.1"/>
    <property type="molecule type" value="Genomic_DNA"/>
</dbReference>
<feature type="transmembrane region" description="Helical" evidence="6">
    <location>
        <begin position="47"/>
        <end position="67"/>
    </location>
</feature>
<feature type="transmembrane region" description="Helical" evidence="6">
    <location>
        <begin position="305"/>
        <end position="323"/>
    </location>
</feature>
<dbReference type="InterPro" id="IPR001279">
    <property type="entry name" value="Metallo-B-lactamas"/>
</dbReference>
<keyword evidence="5 6" id="KW-0472">Membrane</keyword>